<dbReference type="Gene3D" id="3.40.50.720">
    <property type="entry name" value="NAD(P)-binding Rossmann-like Domain"/>
    <property type="match status" value="1"/>
</dbReference>
<keyword evidence="3" id="KW-1185">Reference proteome</keyword>
<dbReference type="GO" id="GO:0005739">
    <property type="term" value="C:mitochondrion"/>
    <property type="evidence" value="ECO:0007669"/>
    <property type="project" value="TreeGrafter"/>
</dbReference>
<dbReference type="Pfam" id="PF08240">
    <property type="entry name" value="ADH_N"/>
    <property type="match status" value="1"/>
</dbReference>
<dbReference type="PANTHER" id="PTHR43677:SF4">
    <property type="entry name" value="QUINONE OXIDOREDUCTASE-LIKE PROTEIN 2"/>
    <property type="match status" value="1"/>
</dbReference>
<dbReference type="Proteomes" id="UP000244855">
    <property type="component" value="Unassembled WGS sequence"/>
</dbReference>
<dbReference type="InterPro" id="IPR013154">
    <property type="entry name" value="ADH-like_N"/>
</dbReference>
<name>A0A2V1DZ67_9PLEO</name>
<dbReference type="SUPFAM" id="SSF51735">
    <property type="entry name" value="NAD(P)-binding Rossmann-fold domains"/>
    <property type="match status" value="1"/>
</dbReference>
<dbReference type="InterPro" id="IPR051397">
    <property type="entry name" value="Zn-ADH-like_protein"/>
</dbReference>
<protein>
    <submittedName>
        <fullName evidence="2">GroES-like protein</fullName>
    </submittedName>
</protein>
<evidence type="ECO:0000259" key="1">
    <source>
        <dbReference type="SMART" id="SM00829"/>
    </source>
</evidence>
<dbReference type="AlphaFoldDB" id="A0A2V1DZ67"/>
<dbReference type="InterPro" id="IPR020843">
    <property type="entry name" value="ER"/>
</dbReference>
<dbReference type="CDD" id="cd08273">
    <property type="entry name" value="MDR8"/>
    <property type="match status" value="1"/>
</dbReference>
<gene>
    <name evidence="2" type="ORF">DM02DRAFT_612427</name>
</gene>
<evidence type="ECO:0000313" key="3">
    <source>
        <dbReference type="Proteomes" id="UP000244855"/>
    </source>
</evidence>
<proteinExistence type="predicted"/>
<sequence>MSTSIRKAYIPSFGDESHVTVMTAPIEPPSAKEVQIKVLYSGFGGSDITMRMGKYPNMKDAPLTPGYCLVGRVRALGASCTKFKKNDLVVAMTKYDSQAQLTNFEEKFVVKCPEGIDYEQAVAMVLDWSTAYGMTHRGAKIEKGARVFIHGLSGAVGFAAFTFCKMQGAEVYGTASLSKHERLEQYGVTEAFVYTDKNWMTAMKNLGGAHVVFDALGFESWDESYDILCPKGGHLVGLGGNYDVLNGSEPRNQYVAIAKLLAKGMVPFCPFKTSFYYIDKEQKTFEPELKELLQMSVEGKIHAPIKKRLTLEEIPQAHREFHKYKDIGSVVVKVADDDGTGDL</sequence>
<organism evidence="2 3">
    <name type="scientific">Periconia macrospinosa</name>
    <dbReference type="NCBI Taxonomy" id="97972"/>
    <lineage>
        <taxon>Eukaryota</taxon>
        <taxon>Fungi</taxon>
        <taxon>Dikarya</taxon>
        <taxon>Ascomycota</taxon>
        <taxon>Pezizomycotina</taxon>
        <taxon>Dothideomycetes</taxon>
        <taxon>Pleosporomycetidae</taxon>
        <taxon>Pleosporales</taxon>
        <taxon>Massarineae</taxon>
        <taxon>Periconiaceae</taxon>
        <taxon>Periconia</taxon>
    </lineage>
</organism>
<dbReference type="Pfam" id="PF13602">
    <property type="entry name" value="ADH_zinc_N_2"/>
    <property type="match status" value="1"/>
</dbReference>
<dbReference type="EMBL" id="KZ805334">
    <property type="protein sequence ID" value="PVI03192.1"/>
    <property type="molecule type" value="Genomic_DNA"/>
</dbReference>
<evidence type="ECO:0000313" key="2">
    <source>
        <dbReference type="EMBL" id="PVI03192.1"/>
    </source>
</evidence>
<reference evidence="2 3" key="1">
    <citation type="journal article" date="2018" name="Sci. Rep.">
        <title>Comparative genomics provides insights into the lifestyle and reveals functional heterogeneity of dark septate endophytic fungi.</title>
        <authorList>
            <person name="Knapp D.G."/>
            <person name="Nemeth J.B."/>
            <person name="Barry K."/>
            <person name="Hainaut M."/>
            <person name="Henrissat B."/>
            <person name="Johnson J."/>
            <person name="Kuo A."/>
            <person name="Lim J.H.P."/>
            <person name="Lipzen A."/>
            <person name="Nolan M."/>
            <person name="Ohm R.A."/>
            <person name="Tamas L."/>
            <person name="Grigoriev I.V."/>
            <person name="Spatafora J.W."/>
            <person name="Nagy L.G."/>
            <person name="Kovacs G.M."/>
        </authorList>
    </citation>
    <scope>NUCLEOTIDE SEQUENCE [LARGE SCALE GENOMIC DNA]</scope>
    <source>
        <strain evidence="2 3">DSE2036</strain>
    </source>
</reference>
<dbReference type="PANTHER" id="PTHR43677">
    <property type="entry name" value="SHORT-CHAIN DEHYDROGENASE/REDUCTASE"/>
    <property type="match status" value="1"/>
</dbReference>
<dbReference type="InterPro" id="IPR011032">
    <property type="entry name" value="GroES-like_sf"/>
</dbReference>
<dbReference type="OrthoDB" id="203908at2759"/>
<dbReference type="SUPFAM" id="SSF50129">
    <property type="entry name" value="GroES-like"/>
    <property type="match status" value="1"/>
</dbReference>
<dbReference type="InterPro" id="IPR036291">
    <property type="entry name" value="NAD(P)-bd_dom_sf"/>
</dbReference>
<dbReference type="STRING" id="97972.A0A2V1DZ67"/>
<feature type="domain" description="Enoyl reductase (ER)" evidence="1">
    <location>
        <begin position="14"/>
        <end position="332"/>
    </location>
</feature>
<dbReference type="GO" id="GO:0016491">
    <property type="term" value="F:oxidoreductase activity"/>
    <property type="evidence" value="ECO:0007669"/>
    <property type="project" value="InterPro"/>
</dbReference>
<accession>A0A2V1DZ67</accession>
<dbReference type="SMART" id="SM00829">
    <property type="entry name" value="PKS_ER"/>
    <property type="match status" value="1"/>
</dbReference>
<dbReference type="Gene3D" id="3.90.180.10">
    <property type="entry name" value="Medium-chain alcohol dehydrogenases, catalytic domain"/>
    <property type="match status" value="1"/>
</dbReference>